<evidence type="ECO:0000313" key="2">
    <source>
        <dbReference type="EMBL" id="OAE21092.1"/>
    </source>
</evidence>
<proteinExistence type="predicted"/>
<feature type="compositionally biased region" description="Basic and acidic residues" evidence="1">
    <location>
        <begin position="100"/>
        <end position="135"/>
    </location>
</feature>
<protein>
    <submittedName>
        <fullName evidence="2">Uncharacterized protein</fullName>
    </submittedName>
</protein>
<comment type="caution">
    <text evidence="2">The sequence shown here is derived from an EMBL/GenBank/DDBJ whole genome shotgun (WGS) entry which is preliminary data.</text>
</comment>
<name>A0A176VL94_MARPO</name>
<evidence type="ECO:0000313" key="3">
    <source>
        <dbReference type="Proteomes" id="UP000077202"/>
    </source>
</evidence>
<feature type="region of interest" description="Disordered" evidence="1">
    <location>
        <begin position="100"/>
        <end position="138"/>
    </location>
</feature>
<dbReference type="EMBL" id="LVLJ01003529">
    <property type="protein sequence ID" value="OAE21092.1"/>
    <property type="molecule type" value="Genomic_DNA"/>
</dbReference>
<dbReference type="Proteomes" id="UP000077202">
    <property type="component" value="Unassembled WGS sequence"/>
</dbReference>
<feature type="compositionally biased region" description="Polar residues" evidence="1">
    <location>
        <begin position="227"/>
        <end position="238"/>
    </location>
</feature>
<feature type="compositionally biased region" description="Basic residues" evidence="1">
    <location>
        <begin position="43"/>
        <end position="53"/>
    </location>
</feature>
<gene>
    <name evidence="2" type="ORF">AXG93_3661s1170</name>
</gene>
<sequence length="312" mass="34887">MWGINLLTAEESRSFPLQNVAQEVDEVVLTNEINSDFEGKPRSSPKQRRKRPRGRQDLQPRKKRRIDEAVVAEKRLQRTAPIAMRSSDFRARSKMKVRRLILEKDSSPESRSTARKECHGQEARSAEKSAREKKESIRKKTYLTEDWSTSVEQPRASKKDKGKAILTEDVPLRRKDAPVGSTRTKEPQDQAAEVLTVFSDTEEDPVALEEVAAKAVEDVAAAESGPQKVTSPRTSTDTVILETGEEPSGDETQSPVLGAADVLSVQVLPLLKYLDQKREKCAEGSPNESYVKIVRNRTQIKVELAAEVAAKE</sequence>
<keyword evidence="3" id="KW-1185">Reference proteome</keyword>
<accession>A0A176VL94</accession>
<feature type="region of interest" description="Disordered" evidence="1">
    <location>
        <begin position="30"/>
        <end position="66"/>
    </location>
</feature>
<evidence type="ECO:0000256" key="1">
    <source>
        <dbReference type="SAM" id="MobiDB-lite"/>
    </source>
</evidence>
<feature type="region of interest" description="Disordered" evidence="1">
    <location>
        <begin position="219"/>
        <end position="239"/>
    </location>
</feature>
<reference evidence="2" key="1">
    <citation type="submission" date="2016-03" db="EMBL/GenBank/DDBJ databases">
        <title>Mechanisms controlling the formation of the plant cell surface in tip-growing cells are functionally conserved among land plants.</title>
        <authorList>
            <person name="Honkanen S."/>
            <person name="Jones V.A."/>
            <person name="Morieri G."/>
            <person name="Champion C."/>
            <person name="Hetherington A.J."/>
            <person name="Kelly S."/>
            <person name="Saint-Marcoux D."/>
            <person name="Proust H."/>
            <person name="Prescott H."/>
            <person name="Dolan L."/>
        </authorList>
    </citation>
    <scope>NUCLEOTIDE SEQUENCE [LARGE SCALE GENOMIC DNA]</scope>
    <source>
        <tissue evidence="2">Whole gametophyte</tissue>
    </source>
</reference>
<dbReference type="AlphaFoldDB" id="A0A176VL94"/>
<organism evidence="2 3">
    <name type="scientific">Marchantia polymorpha subsp. ruderalis</name>
    <dbReference type="NCBI Taxonomy" id="1480154"/>
    <lineage>
        <taxon>Eukaryota</taxon>
        <taxon>Viridiplantae</taxon>
        <taxon>Streptophyta</taxon>
        <taxon>Embryophyta</taxon>
        <taxon>Marchantiophyta</taxon>
        <taxon>Marchantiopsida</taxon>
        <taxon>Marchantiidae</taxon>
        <taxon>Marchantiales</taxon>
        <taxon>Marchantiaceae</taxon>
        <taxon>Marchantia</taxon>
    </lineage>
</organism>
<feature type="compositionally biased region" description="Basic and acidic residues" evidence="1">
    <location>
        <begin position="54"/>
        <end position="66"/>
    </location>
</feature>